<keyword evidence="3" id="KW-0378">Hydrolase</keyword>
<dbReference type="Pfam" id="PF13400">
    <property type="entry name" value="Tad"/>
    <property type="match status" value="1"/>
</dbReference>
<dbReference type="Proteomes" id="UP000192713">
    <property type="component" value="Unassembled WGS sequence"/>
</dbReference>
<evidence type="ECO:0000259" key="2">
    <source>
        <dbReference type="Pfam" id="PF13400"/>
    </source>
</evidence>
<evidence type="ECO:0000313" key="3">
    <source>
        <dbReference type="EMBL" id="ORA81529.1"/>
    </source>
</evidence>
<keyword evidence="1" id="KW-0472">Membrane</keyword>
<dbReference type="InterPro" id="IPR028087">
    <property type="entry name" value="Tad_N"/>
</dbReference>
<comment type="caution">
    <text evidence="3">The sequence shown here is derived from an EMBL/GenBank/DDBJ whole genome shotgun (WGS) entry which is preliminary data.</text>
</comment>
<protein>
    <submittedName>
        <fullName evidence="3">Helicase</fullName>
    </submittedName>
</protein>
<gene>
    <name evidence="3" type="ORF">BST28_05905</name>
</gene>
<evidence type="ECO:0000313" key="4">
    <source>
        <dbReference type="Proteomes" id="UP000192713"/>
    </source>
</evidence>
<keyword evidence="1" id="KW-0812">Transmembrane</keyword>
<feature type="transmembrane region" description="Helical" evidence="1">
    <location>
        <begin position="20"/>
        <end position="45"/>
    </location>
</feature>
<sequence length="124" mass="12255">MPPRRCRPRNHRGEAGAATVAAAAMVAVLLSLAGGGFVLGAAVIARHRAQTAADLAALAGARLVPAGAETACAQARRLAARLGAGESDCAVDGLDLVMTVAVAIPGWRIGPARATARAGPAGRS</sequence>
<keyword evidence="3" id="KW-0547">Nucleotide-binding</keyword>
<keyword evidence="1" id="KW-1133">Transmembrane helix</keyword>
<dbReference type="InterPro" id="IPR021202">
    <property type="entry name" value="Rv3654c-like"/>
</dbReference>
<dbReference type="AlphaFoldDB" id="A0A1X0EAB9"/>
<keyword evidence="3" id="KW-0067">ATP-binding</keyword>
<keyword evidence="3" id="KW-0347">Helicase</keyword>
<dbReference type="EMBL" id="MVHU01000006">
    <property type="protein sequence ID" value="ORA81529.1"/>
    <property type="molecule type" value="Genomic_DNA"/>
</dbReference>
<dbReference type="GO" id="GO:0004386">
    <property type="term" value="F:helicase activity"/>
    <property type="evidence" value="ECO:0007669"/>
    <property type="project" value="UniProtKB-KW"/>
</dbReference>
<accession>A0A1X0EAB9</accession>
<proteinExistence type="predicted"/>
<name>A0A1X0EAB9_9MYCO</name>
<reference evidence="3 4" key="1">
    <citation type="submission" date="2017-02" db="EMBL/GenBank/DDBJ databases">
        <title>The new phylogeny of genus Mycobacterium.</title>
        <authorList>
            <person name="Tortoli E."/>
            <person name="Trovato A."/>
            <person name="Cirillo D.M."/>
        </authorList>
    </citation>
    <scope>NUCLEOTIDE SEQUENCE [LARGE SCALE GENOMIC DNA]</scope>
    <source>
        <strain evidence="3 4">DSM 45093</strain>
    </source>
</reference>
<organism evidence="3 4">
    <name type="scientific">Mycolicibacter kumamotonensis</name>
    <dbReference type="NCBI Taxonomy" id="354243"/>
    <lineage>
        <taxon>Bacteria</taxon>
        <taxon>Bacillati</taxon>
        <taxon>Actinomycetota</taxon>
        <taxon>Actinomycetes</taxon>
        <taxon>Mycobacteriales</taxon>
        <taxon>Mycobacteriaceae</taxon>
        <taxon>Mycolicibacter</taxon>
    </lineage>
</organism>
<dbReference type="NCBIfam" id="TIGR03816">
    <property type="entry name" value="tadE_like_DECH"/>
    <property type="match status" value="1"/>
</dbReference>
<feature type="domain" description="Putative Flp pilus-assembly TadG-like N-terminal" evidence="2">
    <location>
        <begin position="16"/>
        <end position="62"/>
    </location>
</feature>
<evidence type="ECO:0000256" key="1">
    <source>
        <dbReference type="SAM" id="Phobius"/>
    </source>
</evidence>